<protein>
    <submittedName>
        <fullName evidence="2">Uncharacterized protein</fullName>
    </submittedName>
</protein>
<feature type="chain" id="PRO_5047004830" evidence="1">
    <location>
        <begin position="20"/>
        <end position="162"/>
    </location>
</feature>
<gene>
    <name evidence="2" type="ORF">R83534S58_LOCUS659</name>
</gene>
<evidence type="ECO:0000256" key="1">
    <source>
        <dbReference type="SAM" id="SignalP"/>
    </source>
</evidence>
<keyword evidence="1" id="KW-0732">Signal</keyword>
<evidence type="ECO:0000313" key="3">
    <source>
        <dbReference type="Proteomes" id="UP001154272"/>
    </source>
</evidence>
<sequence length="162" mass="17748">MKKIIPAIIGILFPLAAQAVPAPVAMLPLTINTAIKQFSPPFCQKGLQGLASAVEKCYENTKDTSVTMDMCILGDITIAKILIQEKKADLSILDRKPSEIIIDKSIPVSGLDSYLNFASIIKRLQMLGDMPRFYVYNGPQILAYLQQGADPVYKGITESCKQ</sequence>
<organism evidence="2 3">
    <name type="scientific">Commensalibacter papalotli</name>
    <name type="common">ex Botero et al. 2024</name>
    <dbReference type="NCBI Taxonomy" id="2972766"/>
    <lineage>
        <taxon>Bacteria</taxon>
        <taxon>Pseudomonadati</taxon>
        <taxon>Pseudomonadota</taxon>
        <taxon>Alphaproteobacteria</taxon>
        <taxon>Acetobacterales</taxon>
        <taxon>Acetobacteraceae</taxon>
    </lineage>
</organism>
<dbReference type="Proteomes" id="UP001154272">
    <property type="component" value="Unassembled WGS sequence"/>
</dbReference>
<accession>A0ABM9HLU2</accession>
<keyword evidence="3" id="KW-1185">Reference proteome</keyword>
<feature type="signal peptide" evidence="1">
    <location>
        <begin position="1"/>
        <end position="19"/>
    </location>
</feature>
<comment type="caution">
    <text evidence="2">The sequence shown here is derived from an EMBL/GenBank/DDBJ whole genome shotgun (WGS) entry which is preliminary data.</text>
</comment>
<name>A0ABM9HLU2_9PROT</name>
<reference evidence="2" key="1">
    <citation type="submission" date="2022-10" db="EMBL/GenBank/DDBJ databases">
        <authorList>
            <person name="Botero Cardona J."/>
        </authorList>
    </citation>
    <scope>NUCLEOTIDE SEQUENCE</scope>
    <source>
        <strain evidence="2">R-83534</strain>
    </source>
</reference>
<proteinExistence type="predicted"/>
<evidence type="ECO:0000313" key="2">
    <source>
        <dbReference type="EMBL" id="CAI3933157.1"/>
    </source>
</evidence>
<dbReference type="RefSeq" id="WP_034338225.1">
    <property type="nucleotide sequence ID" value="NZ_CAMXCH010000001.1"/>
</dbReference>
<dbReference type="EMBL" id="CAMXCH010000001">
    <property type="protein sequence ID" value="CAI3933157.1"/>
    <property type="molecule type" value="Genomic_DNA"/>
</dbReference>